<feature type="binding site" evidence="3">
    <location>
        <position position="125"/>
    </location>
    <ligand>
        <name>substrate</name>
    </ligand>
</feature>
<feature type="binding site" evidence="3">
    <location>
        <position position="53"/>
    </location>
    <ligand>
        <name>substrate</name>
    </ligand>
</feature>
<evidence type="ECO:0000256" key="4">
    <source>
        <dbReference type="PROSITE-ProRule" id="PRU00464"/>
    </source>
</evidence>
<dbReference type="InterPro" id="IPR011146">
    <property type="entry name" value="HIT-like"/>
</dbReference>
<dbReference type="KEGG" id="taer:GT409_13460"/>
<dbReference type="Proteomes" id="UP000464954">
    <property type="component" value="Chromosome"/>
</dbReference>
<evidence type="ECO:0000256" key="2">
    <source>
        <dbReference type="PIRSR" id="PIRSR639383-1"/>
    </source>
</evidence>
<dbReference type="PANTHER" id="PTHR42997">
    <property type="entry name" value="HIT FAMILY HYDROLASE"/>
    <property type="match status" value="1"/>
</dbReference>
<reference evidence="6 7" key="1">
    <citation type="submission" date="2020-01" db="EMBL/GenBank/DDBJ databases">
        <title>Ponticoccus aerotolerans gen. nov., sp. nov., an anaerobic bacterium and proposal of Ponticoccusceae fam. nov., Ponticoccusles ord. nov. and Ponticoccuse classis nov. in the phylum Kiritimatiellaeota.</title>
        <authorList>
            <person name="Zhou L.Y."/>
            <person name="Du Z.J."/>
        </authorList>
    </citation>
    <scope>NUCLEOTIDE SEQUENCE [LARGE SCALE GENOMIC DNA]</scope>
    <source>
        <strain evidence="6 7">S-5007</strain>
    </source>
</reference>
<evidence type="ECO:0000313" key="6">
    <source>
        <dbReference type="EMBL" id="QHI70403.1"/>
    </source>
</evidence>
<feature type="short sequence motif" description="Histidine triad motif" evidence="4">
    <location>
        <begin position="121"/>
        <end position="125"/>
    </location>
</feature>
<dbReference type="InterPro" id="IPR039383">
    <property type="entry name" value="FHIT"/>
</dbReference>
<evidence type="ECO:0000256" key="3">
    <source>
        <dbReference type="PIRSR" id="PIRSR639383-2"/>
    </source>
</evidence>
<dbReference type="EMBL" id="CP047593">
    <property type="protein sequence ID" value="QHI70403.1"/>
    <property type="molecule type" value="Genomic_DNA"/>
</dbReference>
<organism evidence="6 7">
    <name type="scientific">Tichowtungia aerotolerans</name>
    <dbReference type="NCBI Taxonomy" id="2697043"/>
    <lineage>
        <taxon>Bacteria</taxon>
        <taxon>Pseudomonadati</taxon>
        <taxon>Kiritimatiellota</taxon>
        <taxon>Tichowtungiia</taxon>
        <taxon>Tichowtungiales</taxon>
        <taxon>Tichowtungiaceae</taxon>
        <taxon>Tichowtungia</taxon>
    </lineage>
</organism>
<evidence type="ECO:0000256" key="1">
    <source>
        <dbReference type="ARBA" id="ARBA00022741"/>
    </source>
</evidence>
<accession>A0A6P1MBC5</accession>
<dbReference type="Pfam" id="PF01230">
    <property type="entry name" value="HIT"/>
    <property type="match status" value="1"/>
</dbReference>
<dbReference type="PROSITE" id="PS51084">
    <property type="entry name" value="HIT_2"/>
    <property type="match status" value="1"/>
</dbReference>
<name>A0A6P1MBC5_9BACT</name>
<proteinExistence type="predicted"/>
<dbReference type="GO" id="GO:0003824">
    <property type="term" value="F:catalytic activity"/>
    <property type="evidence" value="ECO:0007669"/>
    <property type="project" value="InterPro"/>
</dbReference>
<dbReference type="AlphaFoldDB" id="A0A6P1MBC5"/>
<dbReference type="PANTHER" id="PTHR42997:SF1">
    <property type="entry name" value="AP-4-A PHOSPHORYLASE"/>
    <property type="match status" value="1"/>
</dbReference>
<dbReference type="CDD" id="cd01275">
    <property type="entry name" value="FHIT"/>
    <property type="match status" value="1"/>
</dbReference>
<feature type="active site" description="Tele-AMP-histidine intermediate" evidence="2">
    <location>
        <position position="123"/>
    </location>
</feature>
<dbReference type="RefSeq" id="WP_160629580.1">
    <property type="nucleotide sequence ID" value="NZ_CP047593.1"/>
</dbReference>
<evidence type="ECO:0000313" key="7">
    <source>
        <dbReference type="Proteomes" id="UP000464954"/>
    </source>
</evidence>
<dbReference type="InterPro" id="IPR052908">
    <property type="entry name" value="AP-4-A_phosphorylase"/>
</dbReference>
<evidence type="ECO:0000259" key="5">
    <source>
        <dbReference type="PROSITE" id="PS51084"/>
    </source>
</evidence>
<protein>
    <submittedName>
        <fullName evidence="6">HIT domain-containing protein</fullName>
    </submittedName>
</protein>
<dbReference type="Gene3D" id="3.30.428.10">
    <property type="entry name" value="HIT-like"/>
    <property type="match status" value="1"/>
</dbReference>
<sequence>MSNTNRPLWAPWRIEYIRAEKENECFLCRMLEEDTDRDNLILFRSKTCAVVMNRFPYTSGHLMVCPQRHIADFSELTQEEDLEMCELTRRAIAALRNAMQPEGFNIGTNLGSAAGAGLKDHLHRHIVPRWVGDTNFMAVIGDRHVVPESLTTTYDILLEKF</sequence>
<gene>
    <name evidence="6" type="ORF">GT409_13460</name>
</gene>
<keyword evidence="7" id="KW-1185">Reference proteome</keyword>
<dbReference type="GO" id="GO:0000166">
    <property type="term" value="F:nucleotide binding"/>
    <property type="evidence" value="ECO:0007669"/>
    <property type="project" value="UniProtKB-KW"/>
</dbReference>
<keyword evidence="1" id="KW-0547">Nucleotide-binding</keyword>
<dbReference type="SUPFAM" id="SSF54197">
    <property type="entry name" value="HIT-like"/>
    <property type="match status" value="1"/>
</dbReference>
<feature type="domain" description="HIT" evidence="5">
    <location>
        <begin position="26"/>
        <end position="136"/>
    </location>
</feature>
<dbReference type="InterPro" id="IPR036265">
    <property type="entry name" value="HIT-like_sf"/>
</dbReference>